<evidence type="ECO:0000313" key="1">
    <source>
        <dbReference type="EMBL" id="AEQ98196.1"/>
    </source>
</evidence>
<reference evidence="1 2" key="1">
    <citation type="journal article" date="2011" name="J. Bacteriol.">
        <title>Two new complete genome sequences offer insight into host and tissue specificity of plant pathogenic Xanthomonas spp.</title>
        <authorList>
            <person name="Bogdanove A.J."/>
            <person name="Koebnik R."/>
            <person name="Lu H."/>
            <person name="Furutani A."/>
            <person name="Angiuoli S.V."/>
            <person name="Patil P.B."/>
            <person name="Van Sluys M.A."/>
            <person name="Ryan R.P."/>
            <person name="Meyer D.F."/>
            <person name="Han S.W."/>
            <person name="Aparna G."/>
            <person name="Rajaram M."/>
            <person name="Delcher A.L."/>
            <person name="Phillippy A.M."/>
            <person name="Puiu D."/>
            <person name="Schatz M.C."/>
            <person name="Shumway M."/>
            <person name="Sommer D.D."/>
            <person name="Trapnell C."/>
            <person name="Benahmed F."/>
            <person name="Dimitrov G."/>
            <person name="Madupu R."/>
            <person name="Radune D."/>
            <person name="Sullivan S."/>
            <person name="Jha G."/>
            <person name="Ishihara H."/>
            <person name="Lee S.W."/>
            <person name="Pandey A."/>
            <person name="Sharma V."/>
            <person name="Sriariyanun M."/>
            <person name="Szurek B."/>
            <person name="Vera-Cruz C.M."/>
            <person name="Dorman K.S."/>
            <person name="Ronald P.C."/>
            <person name="Verdier V."/>
            <person name="Dow J.M."/>
            <person name="Sonti R.V."/>
            <person name="Tsuge S."/>
            <person name="Brendel V.P."/>
            <person name="Rabinowicz P.D."/>
            <person name="Leach J.E."/>
            <person name="White F.F."/>
            <person name="Salzberg S.L."/>
        </authorList>
    </citation>
    <scope>NUCLEOTIDE SEQUENCE [LARGE SCALE GENOMIC DNA]</scope>
    <source>
        <strain evidence="1 2">BLS256</strain>
    </source>
</reference>
<dbReference type="HOGENOM" id="CLU_3334898_0_0_6"/>
<dbReference type="AlphaFoldDB" id="G7TJH5"/>
<protein>
    <submittedName>
        <fullName evidence="1">Transposase</fullName>
    </submittedName>
</protein>
<dbReference type="eggNOG" id="COG3039">
    <property type="taxonomic scope" value="Bacteria"/>
</dbReference>
<dbReference type="EMBL" id="CP003057">
    <property type="protein sequence ID" value="AEQ98196.1"/>
    <property type="molecule type" value="Genomic_DNA"/>
</dbReference>
<dbReference type="KEGG" id="xor:XOC_4117"/>
<evidence type="ECO:0000313" key="2">
    <source>
        <dbReference type="Proteomes" id="UP000008851"/>
    </source>
</evidence>
<name>G7TJH5_XANOB</name>
<dbReference type="Proteomes" id="UP000008851">
    <property type="component" value="Chromosome"/>
</dbReference>
<sequence length="38" mass="4324">MLGVLPMAHTQNADFFRQPLAEMIDPRHPLAVLARRLP</sequence>
<organism evidence="1 2">
    <name type="scientific">Xanthomonas oryzae pv. oryzicola (strain BLS256)</name>
    <dbReference type="NCBI Taxonomy" id="383407"/>
    <lineage>
        <taxon>Bacteria</taxon>
        <taxon>Pseudomonadati</taxon>
        <taxon>Pseudomonadota</taxon>
        <taxon>Gammaproteobacteria</taxon>
        <taxon>Lysobacterales</taxon>
        <taxon>Lysobacteraceae</taxon>
        <taxon>Xanthomonas</taxon>
    </lineage>
</organism>
<accession>G7TJH5</accession>
<gene>
    <name evidence="1" type="ORF">XOC_4117</name>
</gene>
<proteinExistence type="predicted"/>